<evidence type="ECO:0000313" key="2">
    <source>
        <dbReference type="Proteomes" id="UP000637061"/>
    </source>
</evidence>
<protein>
    <submittedName>
        <fullName evidence="1">Uncharacterized protein</fullName>
    </submittedName>
</protein>
<comment type="caution">
    <text evidence="1">The sequence shown here is derived from an EMBL/GenBank/DDBJ whole genome shotgun (WGS) entry which is preliminary data.</text>
</comment>
<evidence type="ECO:0000313" key="1">
    <source>
        <dbReference type="EMBL" id="MBI6882641.1"/>
    </source>
</evidence>
<gene>
    <name evidence="1" type="ORF">JEU22_01840</name>
</gene>
<proteinExistence type="predicted"/>
<dbReference type="EMBL" id="JAEHTE010000001">
    <property type="protein sequence ID" value="MBI6882641.1"/>
    <property type="molecule type" value="Genomic_DNA"/>
</dbReference>
<accession>A0A8I1EBU3</accession>
<dbReference type="Proteomes" id="UP000637061">
    <property type="component" value="Unassembled WGS sequence"/>
</dbReference>
<dbReference type="AlphaFoldDB" id="A0A8I1EBU3"/>
<sequence>MTERTQAERDEEYERMLEEYETLKEEYYNKKPDIHDVTWLFRIAQDWLVSSPGELIPIDLWDKKVLEAGITEEVPSGVFVADCAIYKLNSNLIPALAAISLGKSSLEVQKYLAHHGGDYKALLECEFFHDLNDDHRKSVAPNDFDNTRLSKYLVSNEIIKAMASNQSSLELLISQSIENESSSEATLAKLQVNEPRLWPITYIEDLFNKPGNHVSTDIPKNIYTEFSRITSTLKDVLPTIGHVDKSVVVDIIERSGALHLQSGREETYFNHELFARSFNEIKNNPENYKLVFNAINAEERTDKVSLIGNKIYDTMMRRDGGDFGFGINAIESMHLVLDPIKYARILESTIIKVNARPIGYISSNKLKLDAGFEILAGDQDCLPETNLPVEFILSSVINEIMSVPASEISLSHLRSIYKCTQLSIRQSVDKNQINALIVHLANGADAYIEKYKGQPARSGWEPAYKIANYFAEKAFSSLAGVCEPDYEILNSISSKWKVALVAGGLDIKKMKGLDLKDRGRLIESGLGL</sequence>
<name>A0A8I1EBU3_PSEPU</name>
<dbReference type="RefSeq" id="WP_198746252.1">
    <property type="nucleotide sequence ID" value="NZ_JAEHTE010000001.1"/>
</dbReference>
<reference evidence="1" key="1">
    <citation type="submission" date="2020-12" db="EMBL/GenBank/DDBJ databases">
        <title>Enhanced detection system for hospital associated transmission using whole genome sequencing surveillance.</title>
        <authorList>
            <person name="Harrison L.H."/>
            <person name="Van Tyne D."/>
            <person name="Marsh J.W."/>
            <person name="Griffith M.P."/>
            <person name="Snyder D.J."/>
            <person name="Cooper V.S."/>
            <person name="Mustapha M."/>
        </authorList>
    </citation>
    <scope>NUCLEOTIDE SEQUENCE</scope>
    <source>
        <strain evidence="1">PSB00042</strain>
    </source>
</reference>
<organism evidence="1 2">
    <name type="scientific">Pseudomonas putida</name>
    <name type="common">Arthrobacter siderocapsulatus</name>
    <dbReference type="NCBI Taxonomy" id="303"/>
    <lineage>
        <taxon>Bacteria</taxon>
        <taxon>Pseudomonadati</taxon>
        <taxon>Pseudomonadota</taxon>
        <taxon>Gammaproteobacteria</taxon>
        <taxon>Pseudomonadales</taxon>
        <taxon>Pseudomonadaceae</taxon>
        <taxon>Pseudomonas</taxon>
    </lineage>
</organism>